<dbReference type="HAMAP" id="MF_01590">
    <property type="entry name" value="tRNA_carboxymethyltr_CmoB"/>
    <property type="match status" value="1"/>
</dbReference>
<organism evidence="3 4">
    <name type="scientific">Desulfoluna spongiiphila</name>
    <dbReference type="NCBI Taxonomy" id="419481"/>
    <lineage>
        <taxon>Bacteria</taxon>
        <taxon>Pseudomonadati</taxon>
        <taxon>Thermodesulfobacteriota</taxon>
        <taxon>Desulfobacteria</taxon>
        <taxon>Desulfobacterales</taxon>
        <taxon>Desulfolunaceae</taxon>
        <taxon>Desulfoluna</taxon>
    </lineage>
</organism>
<dbReference type="GO" id="GO:0016765">
    <property type="term" value="F:transferase activity, transferring alkyl or aryl (other than methyl) groups"/>
    <property type="evidence" value="ECO:0007669"/>
    <property type="project" value="InterPro"/>
</dbReference>
<dbReference type="GO" id="GO:0032259">
    <property type="term" value="P:methylation"/>
    <property type="evidence" value="ECO:0007669"/>
    <property type="project" value="UniProtKB-KW"/>
</dbReference>
<reference evidence="3 4" key="1">
    <citation type="submission" date="2016-10" db="EMBL/GenBank/DDBJ databases">
        <authorList>
            <person name="de Groot N.N."/>
        </authorList>
    </citation>
    <scope>NUCLEOTIDE SEQUENCE [LARGE SCALE GENOMIC DNA]</scope>
    <source>
        <strain evidence="3 4">AA1</strain>
    </source>
</reference>
<dbReference type="InterPro" id="IPR010017">
    <property type="entry name" value="CmoB"/>
</dbReference>
<protein>
    <submittedName>
        <fullName evidence="3">tRNA (Mo5U34)-methyltransferase</fullName>
    </submittedName>
</protein>
<proteinExistence type="inferred from homology"/>
<keyword evidence="2" id="KW-0819">tRNA processing</keyword>
<dbReference type="STRING" id="419481.SAMN05216233_10644"/>
<evidence type="ECO:0000313" key="3">
    <source>
        <dbReference type="EMBL" id="SCY26880.1"/>
    </source>
</evidence>
<dbReference type="InterPro" id="IPR027555">
    <property type="entry name" value="Mo5U34_MeTrfas-like"/>
</dbReference>
<dbReference type="CDD" id="cd02440">
    <property type="entry name" value="AdoMet_MTases"/>
    <property type="match status" value="1"/>
</dbReference>
<evidence type="ECO:0000256" key="1">
    <source>
        <dbReference type="ARBA" id="ARBA00022679"/>
    </source>
</evidence>
<dbReference type="AlphaFoldDB" id="A0A1G5EJL1"/>
<dbReference type="Proteomes" id="UP000198870">
    <property type="component" value="Unassembled WGS sequence"/>
</dbReference>
<dbReference type="NCBIfam" id="TIGR00452">
    <property type="entry name" value="tRNA 5-methoxyuridine(34)/uridine 5-oxyacetic acid(34) synthase CmoB"/>
    <property type="match status" value="1"/>
</dbReference>
<dbReference type="OrthoDB" id="9765084at2"/>
<gene>
    <name evidence="3" type="ORF">SAMN05216233_10644</name>
</gene>
<keyword evidence="3" id="KW-0489">Methyltransferase</keyword>
<accession>A0A1G5EJL1</accession>
<dbReference type="EMBL" id="FMUX01000006">
    <property type="protein sequence ID" value="SCY26880.1"/>
    <property type="molecule type" value="Genomic_DNA"/>
</dbReference>
<dbReference type="InterPro" id="IPR029063">
    <property type="entry name" value="SAM-dependent_MTases_sf"/>
</dbReference>
<evidence type="ECO:0000256" key="2">
    <source>
        <dbReference type="ARBA" id="ARBA00022694"/>
    </source>
</evidence>
<dbReference type="Pfam" id="PF08003">
    <property type="entry name" value="Methyltransf_9"/>
    <property type="match status" value="1"/>
</dbReference>
<dbReference type="Gene3D" id="3.40.50.150">
    <property type="entry name" value="Vaccinia Virus protein VP39"/>
    <property type="match status" value="1"/>
</dbReference>
<evidence type="ECO:0000313" key="4">
    <source>
        <dbReference type="Proteomes" id="UP000198870"/>
    </source>
</evidence>
<keyword evidence="4" id="KW-1185">Reference proteome</keyword>
<dbReference type="GO" id="GO:0008168">
    <property type="term" value="F:methyltransferase activity"/>
    <property type="evidence" value="ECO:0007669"/>
    <property type="project" value="UniProtKB-KW"/>
</dbReference>
<dbReference type="RefSeq" id="WP_092210486.1">
    <property type="nucleotide sequence ID" value="NZ_FMUX01000006.1"/>
</dbReference>
<dbReference type="SUPFAM" id="SSF53335">
    <property type="entry name" value="S-adenosyl-L-methionine-dependent methyltransferases"/>
    <property type="match status" value="1"/>
</dbReference>
<keyword evidence="1 3" id="KW-0808">Transferase</keyword>
<name>A0A1G5EJL1_9BACT</name>
<sequence>MDALLQDLTRLNLEPAREGLTALIEEKMALTGRDFGNEKKFRDIVEGLPDMFGDGIDIAGRRVSVLPGDDHDPADIAALLQGLRDLKPWRKGPYGLFGIDIDTEWNSDVKWDRLAPHIAPLESRRVLDIGASSGYYMFRMAEGQPEMVLGIDPQILFYFQYLTLQKYLQIPGLYFIPAKMEELPPLGRYFDTIFCMGVIYHRKSPIDTLKEIHDCMRPGGELVMETLIIEGDSETALFPVDRYAKMRNVFFIPTVPCLANWLRRAGFTNIRCVDVSPTTLAEQRKTDWVNTESLEMFLDPNDPTKTVEGYPAPVRAVVLADAG</sequence>
<dbReference type="GO" id="GO:0002098">
    <property type="term" value="P:tRNA wobble uridine modification"/>
    <property type="evidence" value="ECO:0007669"/>
    <property type="project" value="InterPro"/>
</dbReference>
<dbReference type="NCBIfam" id="NF011650">
    <property type="entry name" value="PRK15068.1"/>
    <property type="match status" value="1"/>
</dbReference>